<evidence type="ECO:0000313" key="1">
    <source>
        <dbReference type="EMBL" id="MEJ5903456.1"/>
    </source>
</evidence>
<organism evidence="1 2">
    <name type="scientific">Pseudomonas kermanshahensis</name>
    <dbReference type="NCBI Taxonomy" id="2745482"/>
    <lineage>
        <taxon>Bacteria</taxon>
        <taxon>Pseudomonadati</taxon>
        <taxon>Pseudomonadota</taxon>
        <taxon>Gammaproteobacteria</taxon>
        <taxon>Pseudomonadales</taxon>
        <taxon>Pseudomonadaceae</taxon>
        <taxon>Pseudomonas</taxon>
    </lineage>
</organism>
<reference evidence="1 2" key="1">
    <citation type="submission" date="2024-02" db="EMBL/GenBank/DDBJ databases">
        <title>Identification of pathogenicity and growth-promoting functions of Pseudomonas putida variants.</title>
        <authorList>
            <person name="Sun J."/>
        </authorList>
    </citation>
    <scope>NUCLEOTIDE SEQUENCE [LARGE SCALE GENOMIC DNA]</scope>
    <source>
        <strain evidence="1 2">A04</strain>
    </source>
</reference>
<gene>
    <name evidence="1" type="ORF">V7V80_01995</name>
</gene>
<dbReference type="Proteomes" id="UP001377692">
    <property type="component" value="Unassembled WGS sequence"/>
</dbReference>
<keyword evidence="2" id="KW-1185">Reference proteome</keyword>
<name>A0ABU8R0X6_9PSED</name>
<proteinExistence type="predicted"/>
<accession>A0ABU8R0X6</accession>
<comment type="caution">
    <text evidence="1">The sequence shown here is derived from an EMBL/GenBank/DDBJ whole genome shotgun (WGS) entry which is preliminary data.</text>
</comment>
<evidence type="ECO:0000313" key="2">
    <source>
        <dbReference type="Proteomes" id="UP001377692"/>
    </source>
</evidence>
<protein>
    <submittedName>
        <fullName evidence="1">Uncharacterized protein</fullName>
    </submittedName>
</protein>
<dbReference type="RefSeq" id="WP_225935773.1">
    <property type="nucleotide sequence ID" value="NZ_JABWRY020000001.1"/>
</dbReference>
<dbReference type="EMBL" id="JBBHLD010000001">
    <property type="protein sequence ID" value="MEJ5903456.1"/>
    <property type="molecule type" value="Genomic_DNA"/>
</dbReference>
<sequence>MTTSVGKLSVEQTKLARKLVIEGKMQGSSGNIEWHKLGFIVEVPVRKGIWQSVLAKAKRLRKSN</sequence>